<reference evidence="1 2" key="1">
    <citation type="submission" date="2016-06" db="EMBL/GenBank/DDBJ databases">
        <title>Comparative genomics of the ectomycorrhizal sister species Rhizopogon vinicolor and Rhizopogon vesiculosus (Basidiomycota: Boletales) reveals a divergence of the mating type B locus.</title>
        <authorList>
            <consortium name="DOE Joint Genome Institute"/>
            <person name="Mujic A.B."/>
            <person name="Kuo A."/>
            <person name="Tritt A."/>
            <person name="Lipzen A."/>
            <person name="Chen C."/>
            <person name="Johnson J."/>
            <person name="Sharma A."/>
            <person name="Barry K."/>
            <person name="Grigoriev I.V."/>
            <person name="Spatafora J.W."/>
        </authorList>
    </citation>
    <scope>NUCLEOTIDE SEQUENCE [LARGE SCALE GENOMIC DNA]</scope>
    <source>
        <strain evidence="1 2">AM-OR11-026</strain>
    </source>
</reference>
<accession>A0A1B7N0Z0</accession>
<dbReference type="Proteomes" id="UP000092154">
    <property type="component" value="Unassembled WGS sequence"/>
</dbReference>
<keyword evidence="2" id="KW-1185">Reference proteome</keyword>
<proteinExistence type="predicted"/>
<dbReference type="EMBL" id="KV448290">
    <property type="protein sequence ID" value="OAX38529.1"/>
    <property type="molecule type" value="Genomic_DNA"/>
</dbReference>
<gene>
    <name evidence="1" type="ORF">K503DRAFT_866088</name>
</gene>
<dbReference type="InParanoid" id="A0A1B7N0Z0"/>
<name>A0A1B7N0Z0_9AGAM</name>
<sequence length="398" mass="44951">MAVTAGIAEFTDPNDRRLVWKGRFQLRHSYQDVARLMGCVEHFYNIDPDIAGDALLLATGSGIAMEPPFLDFEVYQLIRLIITPLLNASHQSPRWRCIALHAARRVLAMNTKYDPLDTYDFLFNDAIYLVNCTKWPECNNLALSSLPEIQHLVLRILHSLPTPKLDNPTKYTPYCRAFIDLISAGKHFNIRRSALGIASSARKDLAMITAAGVDESLRGMVLSKLSPALLTVAEDNLDDYHILIFALAKSPDWRRRLIGDGHVVKCITVIHALRYRIKALPFYLVGFFLHIAPPGQTTRCCRDITSIEWWLLLRMAWCDVGYRGPDALDDGVEILPTLVCGTKVYMPKDLRKGDLRFLDKYLGDTLEKLSSLNPAEDVIFAVTGLKDMVHGRWEVALE</sequence>
<evidence type="ECO:0008006" key="3">
    <source>
        <dbReference type="Google" id="ProtNLM"/>
    </source>
</evidence>
<protein>
    <recommendedName>
        <fullName evidence="3">ARM repeat-containing protein</fullName>
    </recommendedName>
</protein>
<evidence type="ECO:0000313" key="2">
    <source>
        <dbReference type="Proteomes" id="UP000092154"/>
    </source>
</evidence>
<evidence type="ECO:0000313" key="1">
    <source>
        <dbReference type="EMBL" id="OAX38529.1"/>
    </source>
</evidence>
<organism evidence="1 2">
    <name type="scientific">Rhizopogon vinicolor AM-OR11-026</name>
    <dbReference type="NCBI Taxonomy" id="1314800"/>
    <lineage>
        <taxon>Eukaryota</taxon>
        <taxon>Fungi</taxon>
        <taxon>Dikarya</taxon>
        <taxon>Basidiomycota</taxon>
        <taxon>Agaricomycotina</taxon>
        <taxon>Agaricomycetes</taxon>
        <taxon>Agaricomycetidae</taxon>
        <taxon>Boletales</taxon>
        <taxon>Suillineae</taxon>
        <taxon>Rhizopogonaceae</taxon>
        <taxon>Rhizopogon</taxon>
    </lineage>
</organism>
<dbReference type="OrthoDB" id="2660381at2759"/>
<dbReference type="AlphaFoldDB" id="A0A1B7N0Z0"/>